<dbReference type="STRING" id="796604.A0A2X0MBK3"/>
<feature type="transmembrane region" description="Helical" evidence="2">
    <location>
        <begin position="519"/>
        <end position="543"/>
    </location>
</feature>
<keyword evidence="2" id="KW-0472">Membrane</keyword>
<feature type="compositionally biased region" description="Low complexity" evidence="1">
    <location>
        <begin position="28"/>
        <end position="43"/>
    </location>
</feature>
<dbReference type="InterPro" id="IPR024382">
    <property type="entry name" value="Vps3844_C"/>
</dbReference>
<proteinExistence type="predicted"/>
<accession>A0A2X0MBK3</accession>
<keyword evidence="2" id="KW-0812">Transmembrane</keyword>
<name>A0A2X0MBK3_9BASI</name>
<dbReference type="PANTHER" id="PTHR36853:SF1">
    <property type="entry name" value="DUF3844 DOMAIN-CONTAINING PROTEIN"/>
    <property type="match status" value="1"/>
</dbReference>
<evidence type="ECO:0000256" key="1">
    <source>
        <dbReference type="SAM" id="MobiDB-lite"/>
    </source>
</evidence>
<evidence type="ECO:0000256" key="3">
    <source>
        <dbReference type="SAM" id="SignalP"/>
    </source>
</evidence>
<reference evidence="5 6" key="1">
    <citation type="submission" date="2016-11" db="EMBL/GenBank/DDBJ databases">
        <authorList>
            <person name="Jaros S."/>
            <person name="Januszkiewicz K."/>
            <person name="Wedrychowicz H."/>
        </authorList>
    </citation>
    <scope>NUCLEOTIDE SEQUENCE [LARGE SCALE GENOMIC DNA]</scope>
</reference>
<evidence type="ECO:0000256" key="2">
    <source>
        <dbReference type="SAM" id="Phobius"/>
    </source>
</evidence>
<feature type="region of interest" description="Disordered" evidence="1">
    <location>
        <begin position="28"/>
        <end position="47"/>
    </location>
</feature>
<evidence type="ECO:0000259" key="4">
    <source>
        <dbReference type="Pfam" id="PF12955"/>
    </source>
</evidence>
<keyword evidence="3" id="KW-0732">Signal</keyword>
<dbReference type="Proteomes" id="UP000249464">
    <property type="component" value="Unassembled WGS sequence"/>
</dbReference>
<organism evidence="5 6">
    <name type="scientific">Microbotryum silenes-dioicae</name>
    <dbReference type="NCBI Taxonomy" id="796604"/>
    <lineage>
        <taxon>Eukaryota</taxon>
        <taxon>Fungi</taxon>
        <taxon>Dikarya</taxon>
        <taxon>Basidiomycota</taxon>
        <taxon>Pucciniomycotina</taxon>
        <taxon>Microbotryomycetes</taxon>
        <taxon>Microbotryales</taxon>
        <taxon>Microbotryaceae</taxon>
        <taxon>Microbotryum</taxon>
    </lineage>
</organism>
<keyword evidence="6" id="KW-1185">Reference proteome</keyword>
<protein>
    <submittedName>
        <fullName evidence="5">BQ5605_C010g06062 protein</fullName>
    </submittedName>
</protein>
<evidence type="ECO:0000313" key="6">
    <source>
        <dbReference type="Proteomes" id="UP000249464"/>
    </source>
</evidence>
<dbReference type="PANTHER" id="PTHR36853">
    <property type="entry name" value="EXPRESSED PROTEIN"/>
    <property type="match status" value="1"/>
</dbReference>
<dbReference type="Pfam" id="PF12955">
    <property type="entry name" value="Vps3844_C"/>
    <property type="match status" value="1"/>
</dbReference>
<sequence>MQLFATLLLASTTTVALAASSSTAAQLRLSPDPSASTRGASSSSGGGEVVALTAQQANAVLAHHLGVAQYERLPSSSSSKGNVDDKWQAALGVGQPWTTVEGQKVVIVLECGQYGCQGQWRDGPTPTTRGYTVYDTHLWSPIATPLTDAIPSELSQSQPFELPSLPVHTWTSAVSLHLHRLAASLGIDPKSSKAVLGLEQLTESIKSVAGWAGWVGEELGSAIGWAPLKNNFKAAVEPVRSSLGLLTDVDLLDKSSATLVTELESLSNMVESLAASAQSNDNGPQAEKPQIVALHLKGLKVCRPKRDRNLQSMLKYCSMFEWPNLQEVAAAHSPSSETYQRAATLLRSTLSATLAALRQAAATDEQPTVLLLTLPPYSPPLLRRRAPFLAPFASSPAIPGQVARRGAPMHLPHQVKRASVFVDHSTTQDGRVKRAPSDSGKPRQPVVPSHYRCFESEAELNNLTASCLGRGVGVKGVSAARNGGTADCWVCSCGKTTEEGKTKSWAGQGCEKEDLSGDFVLLFFSGVGLLGILFVSVGLLYGVGNVQLPGTLASVNGAGVGSKRD</sequence>
<gene>
    <name evidence="5" type="primary">BQ5605_C010g06062</name>
    <name evidence="5" type="ORF">BQ5605_C010G06062</name>
</gene>
<feature type="signal peptide" evidence="3">
    <location>
        <begin position="1"/>
        <end position="18"/>
    </location>
</feature>
<dbReference type="InterPro" id="IPR053065">
    <property type="entry name" value="Archenteron_Induction-Rel"/>
</dbReference>
<evidence type="ECO:0000313" key="5">
    <source>
        <dbReference type="EMBL" id="SGY14100.1"/>
    </source>
</evidence>
<dbReference type="EMBL" id="FQNC01000012">
    <property type="protein sequence ID" value="SGY14100.1"/>
    <property type="molecule type" value="Genomic_DNA"/>
</dbReference>
<feature type="region of interest" description="Disordered" evidence="1">
    <location>
        <begin position="426"/>
        <end position="447"/>
    </location>
</feature>
<keyword evidence="2" id="KW-1133">Transmembrane helix</keyword>
<dbReference type="AlphaFoldDB" id="A0A2X0MBK3"/>
<dbReference type="GO" id="GO:0005783">
    <property type="term" value="C:endoplasmic reticulum"/>
    <property type="evidence" value="ECO:0007669"/>
    <property type="project" value="TreeGrafter"/>
</dbReference>
<feature type="domain" description="Vacuolar sorting protein Vps3844 C-terminal" evidence="4">
    <location>
        <begin position="453"/>
        <end position="553"/>
    </location>
</feature>
<feature type="chain" id="PRO_5015876688" evidence="3">
    <location>
        <begin position="19"/>
        <end position="565"/>
    </location>
</feature>